<accession>A0A5C6T768</accession>
<sequence>MPHFRESSSSSSTTGIDLDPHNSNQRIVSDDEYAALSPDEPLLSEQLEPIAVVGMGKFYRFLDMRLCC</sequence>
<name>A0A5C6T768_FUSOC</name>
<comment type="caution">
    <text evidence="2">The sequence shown here is derived from an EMBL/GenBank/DDBJ whole genome shotgun (WGS) entry which is preliminary data.</text>
</comment>
<evidence type="ECO:0000256" key="1">
    <source>
        <dbReference type="SAM" id="MobiDB-lite"/>
    </source>
</evidence>
<dbReference type="Proteomes" id="UP000321331">
    <property type="component" value="Unassembled WGS sequence"/>
</dbReference>
<evidence type="ECO:0000313" key="2">
    <source>
        <dbReference type="EMBL" id="TXC06596.1"/>
    </source>
</evidence>
<evidence type="ECO:0000313" key="3">
    <source>
        <dbReference type="Proteomes" id="UP000321331"/>
    </source>
</evidence>
<reference evidence="2 3" key="1">
    <citation type="submission" date="2019-07" db="EMBL/GenBank/DDBJ databases">
        <title>The First High-Quality Draft Genome Sequence of the Causal Agent of the Current Panama Disease Epidemic.</title>
        <authorList>
            <person name="Warmington R.J."/>
            <person name="Kay W."/>
            <person name="Jeffries A."/>
            <person name="Bebber D."/>
            <person name="Moore K."/>
            <person name="Studholme D.J."/>
        </authorList>
    </citation>
    <scope>NUCLEOTIDE SEQUENCE [LARGE SCALE GENOMIC DNA]</scope>
    <source>
        <strain evidence="2 3">TR4</strain>
    </source>
</reference>
<proteinExistence type="predicted"/>
<dbReference type="AlphaFoldDB" id="A0A5C6T768"/>
<feature type="region of interest" description="Disordered" evidence="1">
    <location>
        <begin position="1"/>
        <end position="24"/>
    </location>
</feature>
<protein>
    <submittedName>
        <fullName evidence="2">Uncharacterized protein</fullName>
    </submittedName>
</protein>
<dbReference type="EMBL" id="VMNF01000006">
    <property type="protein sequence ID" value="TXC06596.1"/>
    <property type="molecule type" value="Genomic_DNA"/>
</dbReference>
<gene>
    <name evidence="2" type="ORF">FocTR4_00009727</name>
</gene>
<organism evidence="2 3">
    <name type="scientific">Fusarium oxysporum f. sp. cubense</name>
    <dbReference type="NCBI Taxonomy" id="61366"/>
    <lineage>
        <taxon>Eukaryota</taxon>
        <taxon>Fungi</taxon>
        <taxon>Dikarya</taxon>
        <taxon>Ascomycota</taxon>
        <taxon>Pezizomycotina</taxon>
        <taxon>Sordariomycetes</taxon>
        <taxon>Hypocreomycetidae</taxon>
        <taxon>Hypocreales</taxon>
        <taxon>Nectriaceae</taxon>
        <taxon>Fusarium</taxon>
        <taxon>Fusarium oxysporum species complex</taxon>
    </lineage>
</organism>